<organism evidence="1 2">
    <name type="scientific">Tropicimonas aquimaris</name>
    <dbReference type="NCBI Taxonomy" id="914152"/>
    <lineage>
        <taxon>Bacteria</taxon>
        <taxon>Pseudomonadati</taxon>
        <taxon>Pseudomonadota</taxon>
        <taxon>Alphaproteobacteria</taxon>
        <taxon>Rhodobacterales</taxon>
        <taxon>Roseobacteraceae</taxon>
        <taxon>Tropicimonas</taxon>
    </lineage>
</organism>
<dbReference type="Proteomes" id="UP001597108">
    <property type="component" value="Unassembled WGS sequence"/>
</dbReference>
<dbReference type="InterPro" id="IPR029063">
    <property type="entry name" value="SAM-dependent_MTases_sf"/>
</dbReference>
<reference evidence="2" key="1">
    <citation type="journal article" date="2019" name="Int. J. Syst. Evol. Microbiol.">
        <title>The Global Catalogue of Microorganisms (GCM) 10K type strain sequencing project: providing services to taxonomists for standard genome sequencing and annotation.</title>
        <authorList>
            <consortium name="The Broad Institute Genomics Platform"/>
            <consortium name="The Broad Institute Genome Sequencing Center for Infectious Disease"/>
            <person name="Wu L."/>
            <person name="Ma J."/>
        </authorList>
    </citation>
    <scope>NUCLEOTIDE SEQUENCE [LARGE SCALE GENOMIC DNA]</scope>
    <source>
        <strain evidence="2">CCUG 60524</strain>
    </source>
</reference>
<dbReference type="RefSeq" id="WP_386073586.1">
    <property type="nucleotide sequence ID" value="NZ_JBHTJT010000007.1"/>
</dbReference>
<gene>
    <name evidence="1" type="ORF">ACFQ2S_06210</name>
</gene>
<name>A0ABW3IMS9_9RHOB</name>
<keyword evidence="2" id="KW-1185">Reference proteome</keyword>
<comment type="caution">
    <text evidence="1">The sequence shown here is derived from an EMBL/GenBank/DDBJ whole genome shotgun (WGS) entry which is preliminary data.</text>
</comment>
<protein>
    <submittedName>
        <fullName evidence="1">Uncharacterized protein</fullName>
    </submittedName>
</protein>
<proteinExistence type="predicted"/>
<accession>A0ABW3IMS9</accession>
<dbReference type="SUPFAM" id="SSF53335">
    <property type="entry name" value="S-adenosyl-L-methionine-dependent methyltransferases"/>
    <property type="match status" value="1"/>
</dbReference>
<evidence type="ECO:0000313" key="2">
    <source>
        <dbReference type="Proteomes" id="UP001597108"/>
    </source>
</evidence>
<dbReference type="EMBL" id="JBHTJT010000007">
    <property type="protein sequence ID" value="MFD0979245.1"/>
    <property type="molecule type" value="Genomic_DNA"/>
</dbReference>
<sequence length="148" mass="16114">MSVARPSDRALVLGSGSGLMPVLLGLRLGLRHLEVVEPDADRFTYLSEVIKENRLIRATWHTAVPADFRPTLIIADLARDPTAALPDVGKMDGLRALVLCLPETRPEIAEVFDHAATGGLTYFPRQSCGNVVTFLSRWHRAAGTVAMP</sequence>
<evidence type="ECO:0000313" key="1">
    <source>
        <dbReference type="EMBL" id="MFD0979245.1"/>
    </source>
</evidence>